<proteinExistence type="predicted"/>
<dbReference type="Proteomes" id="UP000053286">
    <property type="component" value="Unassembled WGS sequence"/>
</dbReference>
<dbReference type="AlphaFoldDB" id="A0A087RDY8"/>
<keyword evidence="2" id="KW-1185">Reference proteome</keyword>
<evidence type="ECO:0000313" key="2">
    <source>
        <dbReference type="Proteomes" id="UP000053286"/>
    </source>
</evidence>
<organism evidence="1 2">
    <name type="scientific">Aptenodytes forsteri</name>
    <name type="common">Emperor penguin</name>
    <dbReference type="NCBI Taxonomy" id="9233"/>
    <lineage>
        <taxon>Eukaryota</taxon>
        <taxon>Metazoa</taxon>
        <taxon>Chordata</taxon>
        <taxon>Craniata</taxon>
        <taxon>Vertebrata</taxon>
        <taxon>Euteleostomi</taxon>
        <taxon>Archelosauria</taxon>
        <taxon>Archosauria</taxon>
        <taxon>Dinosauria</taxon>
        <taxon>Saurischia</taxon>
        <taxon>Theropoda</taxon>
        <taxon>Coelurosauria</taxon>
        <taxon>Aves</taxon>
        <taxon>Neognathae</taxon>
        <taxon>Neoaves</taxon>
        <taxon>Aequornithes</taxon>
        <taxon>Sphenisciformes</taxon>
        <taxon>Spheniscidae</taxon>
        <taxon>Aptenodytes</taxon>
    </lineage>
</organism>
<feature type="non-terminal residue" evidence="1">
    <location>
        <position position="1"/>
    </location>
</feature>
<evidence type="ECO:0000313" key="1">
    <source>
        <dbReference type="EMBL" id="KFM11692.1"/>
    </source>
</evidence>
<dbReference type="EMBL" id="KL226318">
    <property type="protein sequence ID" value="KFM11692.1"/>
    <property type="molecule type" value="Genomic_DNA"/>
</dbReference>
<sequence length="52" mass="6369">KLCQGRFRLDTRKNFFTERVVKHWNRLPREVVESPSLEVFKRHVDEALRDMV</sequence>
<name>A0A087RDY8_APTFO</name>
<feature type="non-terminal residue" evidence="1">
    <location>
        <position position="52"/>
    </location>
</feature>
<accession>A0A087RDY8</accession>
<gene>
    <name evidence="1" type="ORF">AS27_15313</name>
</gene>
<reference evidence="1 2" key="1">
    <citation type="submission" date="2014-04" db="EMBL/GenBank/DDBJ databases">
        <title>Genome evolution of avian class.</title>
        <authorList>
            <person name="Zhang G."/>
            <person name="Li C."/>
        </authorList>
    </citation>
    <scope>NUCLEOTIDE SEQUENCE [LARGE SCALE GENOMIC DNA]</scope>
    <source>
        <strain evidence="1">BGI_AS27</strain>
    </source>
</reference>
<protein>
    <recommendedName>
        <fullName evidence="3">Nidogen G2 beta-barrel domain-containing protein</fullName>
    </recommendedName>
</protein>
<evidence type="ECO:0008006" key="3">
    <source>
        <dbReference type="Google" id="ProtNLM"/>
    </source>
</evidence>